<reference evidence="1" key="1">
    <citation type="submission" date="2016-05" db="EMBL/GenBank/DDBJ databases">
        <authorList>
            <person name="Lavstsen T."/>
            <person name="Jespersen J.S."/>
        </authorList>
    </citation>
    <scope>NUCLEOTIDE SEQUENCE</scope>
    <source>
        <tissue evidence="1">Brain</tissue>
    </source>
</reference>
<evidence type="ECO:0000313" key="1">
    <source>
        <dbReference type="EMBL" id="SBS56169.1"/>
    </source>
</evidence>
<dbReference type="AlphaFoldDB" id="A0A1A8V631"/>
<feature type="non-terminal residue" evidence="1">
    <location>
        <position position="1"/>
    </location>
</feature>
<feature type="non-terminal residue" evidence="1">
    <location>
        <position position="92"/>
    </location>
</feature>
<organism evidence="1">
    <name type="scientific">Nothobranchius furzeri</name>
    <name type="common">Turquoise killifish</name>
    <dbReference type="NCBI Taxonomy" id="105023"/>
    <lineage>
        <taxon>Eukaryota</taxon>
        <taxon>Metazoa</taxon>
        <taxon>Chordata</taxon>
        <taxon>Craniata</taxon>
        <taxon>Vertebrata</taxon>
        <taxon>Euteleostomi</taxon>
        <taxon>Actinopterygii</taxon>
        <taxon>Neopterygii</taxon>
        <taxon>Teleostei</taxon>
        <taxon>Neoteleostei</taxon>
        <taxon>Acanthomorphata</taxon>
        <taxon>Ovalentaria</taxon>
        <taxon>Atherinomorphae</taxon>
        <taxon>Cyprinodontiformes</taxon>
        <taxon>Nothobranchiidae</taxon>
        <taxon>Nothobranchius</taxon>
    </lineage>
</organism>
<gene>
    <name evidence="1" type="primary">Nfu_g_1_006967</name>
</gene>
<name>A0A1A8V631_NOTFU</name>
<reference evidence="1" key="2">
    <citation type="submission" date="2016-06" db="EMBL/GenBank/DDBJ databases">
        <title>The genome of a short-lived fish provides insights into sex chromosome evolution and the genetic control of aging.</title>
        <authorList>
            <person name="Reichwald K."/>
            <person name="Felder M."/>
            <person name="Petzold A."/>
            <person name="Koch P."/>
            <person name="Groth M."/>
            <person name="Platzer M."/>
        </authorList>
    </citation>
    <scope>NUCLEOTIDE SEQUENCE</scope>
    <source>
        <tissue evidence="1">Brain</tissue>
    </source>
</reference>
<dbReference type="EMBL" id="HAEJ01015712">
    <property type="protein sequence ID" value="SBS56169.1"/>
    <property type="molecule type" value="Transcribed_RNA"/>
</dbReference>
<accession>A0A1A8V631</accession>
<protein>
    <submittedName>
        <fullName evidence="1">Uncharacterized protein</fullName>
    </submittedName>
</protein>
<sequence>GLFIGPRRVIRQRALRGSLIGELSLLGLVSGSVGARVLATTEATAAGLTETSGVDECTVVAGVAFAGPASTGRLRRFYRRDAQNQLTYHRIF</sequence>
<proteinExistence type="predicted"/>